<protein>
    <recommendedName>
        <fullName evidence="2">Biogenesis of lysosome-related organelles complex 1 subunit 1</fullName>
    </recommendedName>
</protein>
<dbReference type="GO" id="GO:0031083">
    <property type="term" value="C:BLOC-1 complex"/>
    <property type="evidence" value="ECO:0007669"/>
    <property type="project" value="InterPro"/>
</dbReference>
<proteinExistence type="inferred from homology"/>
<evidence type="ECO:0000256" key="1">
    <source>
        <dbReference type="ARBA" id="ARBA00007133"/>
    </source>
</evidence>
<dbReference type="GO" id="GO:0016197">
    <property type="term" value="P:endosomal transport"/>
    <property type="evidence" value="ECO:0007669"/>
    <property type="project" value="TreeGrafter"/>
</dbReference>
<comment type="caution">
    <text evidence="3">The sequence shown here is derived from an EMBL/GenBank/DDBJ whole genome shotgun (WGS) entry which is preliminary data.</text>
</comment>
<accession>A0AA88W2R0</accession>
<dbReference type="AlphaFoldDB" id="A0AA88W2R0"/>
<sequence>MVGQRWLLWWGLDDATMLGLDDVVVVKVGPCCSDGVWTALASVGVWRARAAVVVAMGGGVWSVAVVHGEVWYVAIVGADTGYVVFQTEKAKKDAIIAAMRVSDLLVDTVNGGVQESFMNEKRIELEIRALTATIARFAKQTDQWLAAYVEQEIGDFENWMKTMEFDCKSITTAICKIHQA</sequence>
<evidence type="ECO:0000313" key="4">
    <source>
        <dbReference type="Proteomes" id="UP001188597"/>
    </source>
</evidence>
<organism evidence="3 4">
    <name type="scientific">Escallonia herrerae</name>
    <dbReference type="NCBI Taxonomy" id="1293975"/>
    <lineage>
        <taxon>Eukaryota</taxon>
        <taxon>Viridiplantae</taxon>
        <taxon>Streptophyta</taxon>
        <taxon>Embryophyta</taxon>
        <taxon>Tracheophyta</taxon>
        <taxon>Spermatophyta</taxon>
        <taxon>Magnoliopsida</taxon>
        <taxon>eudicotyledons</taxon>
        <taxon>Gunneridae</taxon>
        <taxon>Pentapetalae</taxon>
        <taxon>asterids</taxon>
        <taxon>campanulids</taxon>
        <taxon>Escalloniales</taxon>
        <taxon>Escalloniaceae</taxon>
        <taxon>Escallonia</taxon>
    </lineage>
</organism>
<dbReference type="PANTHER" id="PTHR13073:SF0">
    <property type="entry name" value="BIOGENESIS OF LYSOSOME-RELATED ORGANELLES COMPLEX 1 SUBUNIT 1"/>
    <property type="match status" value="1"/>
</dbReference>
<evidence type="ECO:0000313" key="3">
    <source>
        <dbReference type="EMBL" id="KAK3018648.1"/>
    </source>
</evidence>
<dbReference type="EMBL" id="JAVXUP010000925">
    <property type="protein sequence ID" value="KAK3018648.1"/>
    <property type="molecule type" value="Genomic_DNA"/>
</dbReference>
<dbReference type="PANTHER" id="PTHR13073">
    <property type="entry name" value="BLOC-1 COMPLEX SUBUNIT 1"/>
    <property type="match status" value="1"/>
</dbReference>
<comment type="similarity">
    <text evidence="1">Belongs to the BLOC1S1 family.</text>
</comment>
<dbReference type="Pfam" id="PF06320">
    <property type="entry name" value="GCN5L1"/>
    <property type="match status" value="1"/>
</dbReference>
<dbReference type="InterPro" id="IPR009395">
    <property type="entry name" value="BLOC1S1"/>
</dbReference>
<evidence type="ECO:0000256" key="2">
    <source>
        <dbReference type="ARBA" id="ARBA00019577"/>
    </source>
</evidence>
<dbReference type="Proteomes" id="UP001188597">
    <property type="component" value="Unassembled WGS sequence"/>
</dbReference>
<gene>
    <name evidence="3" type="ORF">RJ639_002701</name>
</gene>
<reference evidence="3" key="1">
    <citation type="submission" date="2022-12" db="EMBL/GenBank/DDBJ databases">
        <title>Draft genome assemblies for two species of Escallonia (Escalloniales).</title>
        <authorList>
            <person name="Chanderbali A."/>
            <person name="Dervinis C."/>
            <person name="Anghel I."/>
            <person name="Soltis D."/>
            <person name="Soltis P."/>
            <person name="Zapata F."/>
        </authorList>
    </citation>
    <scope>NUCLEOTIDE SEQUENCE</scope>
    <source>
        <strain evidence="3">UCBG64.0493</strain>
        <tissue evidence="3">Leaf</tissue>
    </source>
</reference>
<keyword evidence="4" id="KW-1185">Reference proteome</keyword>
<name>A0AA88W2R0_9ASTE</name>